<dbReference type="Pfam" id="PF02687">
    <property type="entry name" value="FtsX"/>
    <property type="match status" value="1"/>
</dbReference>
<evidence type="ECO:0000256" key="2">
    <source>
        <dbReference type="ARBA" id="ARBA00022475"/>
    </source>
</evidence>
<feature type="transmembrane region" description="Helical" evidence="6">
    <location>
        <begin position="375"/>
        <end position="398"/>
    </location>
</feature>
<evidence type="ECO:0000256" key="1">
    <source>
        <dbReference type="ARBA" id="ARBA00004651"/>
    </source>
</evidence>
<dbReference type="RefSeq" id="WP_344779358.1">
    <property type="nucleotide sequence ID" value="NZ_BAABAF010000001.1"/>
</dbReference>
<evidence type="ECO:0000313" key="9">
    <source>
        <dbReference type="Proteomes" id="UP001500540"/>
    </source>
</evidence>
<keyword evidence="9" id="KW-1185">Reference proteome</keyword>
<dbReference type="InterPro" id="IPR003838">
    <property type="entry name" value="ABC3_permease_C"/>
</dbReference>
<dbReference type="Proteomes" id="UP001500540">
    <property type="component" value="Unassembled WGS sequence"/>
</dbReference>
<comment type="caution">
    <text evidence="8">The sequence shown here is derived from an EMBL/GenBank/DDBJ whole genome shotgun (WGS) entry which is preliminary data.</text>
</comment>
<protein>
    <recommendedName>
        <fullName evidence="7">ABC3 transporter permease C-terminal domain-containing protein</fullName>
    </recommendedName>
</protein>
<feature type="transmembrane region" description="Helical" evidence="6">
    <location>
        <begin position="463"/>
        <end position="483"/>
    </location>
</feature>
<feature type="transmembrane region" description="Helical" evidence="6">
    <location>
        <begin position="858"/>
        <end position="880"/>
    </location>
</feature>
<feature type="domain" description="ABC3 transporter permease C-terminal" evidence="7">
    <location>
        <begin position="811"/>
        <end position="882"/>
    </location>
</feature>
<gene>
    <name evidence="8" type="ORF">GCM10022240_00640</name>
</gene>
<reference evidence="9" key="1">
    <citation type="journal article" date="2019" name="Int. J. Syst. Evol. Microbiol.">
        <title>The Global Catalogue of Microorganisms (GCM) 10K type strain sequencing project: providing services to taxonomists for standard genome sequencing and annotation.</title>
        <authorList>
            <consortium name="The Broad Institute Genomics Platform"/>
            <consortium name="The Broad Institute Genome Sequencing Center for Infectious Disease"/>
            <person name="Wu L."/>
            <person name="Ma J."/>
        </authorList>
    </citation>
    <scope>NUCLEOTIDE SEQUENCE [LARGE SCALE GENOMIC DNA]</scope>
    <source>
        <strain evidence="9">JCM 16950</strain>
    </source>
</reference>
<feature type="transmembrane region" description="Helical" evidence="6">
    <location>
        <begin position="418"/>
        <end position="443"/>
    </location>
</feature>
<evidence type="ECO:0000313" key="8">
    <source>
        <dbReference type="EMBL" id="GAA3751310.1"/>
    </source>
</evidence>
<keyword evidence="4 6" id="KW-1133">Transmembrane helix</keyword>
<evidence type="ECO:0000256" key="6">
    <source>
        <dbReference type="SAM" id="Phobius"/>
    </source>
</evidence>
<evidence type="ECO:0000256" key="3">
    <source>
        <dbReference type="ARBA" id="ARBA00022692"/>
    </source>
</evidence>
<comment type="subcellular location">
    <subcellularLocation>
        <location evidence="1">Cell membrane</location>
        <topology evidence="1">Multi-pass membrane protein</topology>
    </subcellularLocation>
</comment>
<keyword evidence="3 6" id="KW-0812">Transmembrane</keyword>
<feature type="transmembrane region" description="Helical" evidence="6">
    <location>
        <begin position="305"/>
        <end position="331"/>
    </location>
</feature>
<evidence type="ECO:0000259" key="7">
    <source>
        <dbReference type="Pfam" id="PF02687"/>
    </source>
</evidence>
<accession>A0ABP7FXZ3</accession>
<feature type="transmembrane region" description="Helical" evidence="6">
    <location>
        <begin position="803"/>
        <end position="827"/>
    </location>
</feature>
<evidence type="ECO:0000256" key="5">
    <source>
        <dbReference type="ARBA" id="ARBA00023136"/>
    </source>
</evidence>
<proteinExistence type="predicted"/>
<organism evidence="8 9">
    <name type="scientific">Microbacterium kribbense</name>
    <dbReference type="NCBI Taxonomy" id="433645"/>
    <lineage>
        <taxon>Bacteria</taxon>
        <taxon>Bacillati</taxon>
        <taxon>Actinomycetota</taxon>
        <taxon>Actinomycetes</taxon>
        <taxon>Micrococcales</taxon>
        <taxon>Microbacteriaceae</taxon>
        <taxon>Microbacterium</taxon>
    </lineage>
</organism>
<feature type="transmembrane region" description="Helical" evidence="6">
    <location>
        <begin position="264"/>
        <end position="284"/>
    </location>
</feature>
<feature type="transmembrane region" description="Helical" evidence="6">
    <location>
        <begin position="337"/>
        <end position="363"/>
    </location>
</feature>
<dbReference type="EMBL" id="BAABAF010000001">
    <property type="protein sequence ID" value="GAA3751310.1"/>
    <property type="molecule type" value="Genomic_DNA"/>
</dbReference>
<evidence type="ECO:0000256" key="4">
    <source>
        <dbReference type="ARBA" id="ARBA00022989"/>
    </source>
</evidence>
<keyword evidence="5 6" id="KW-0472">Membrane</keyword>
<sequence>MLFAIRRAVRCVGQLVAILAVTAVLGGTLATAAVLADRFIDAGTAGLVAAADPIDRSVVVDGPADTTERAVIDAAIRQAWHGMPLDVVRTTGATVITGGRTLLLRSDAGIAARAALVSGAWPAGDHQVALAAPAAARLGLATGDTVAIGDDRATISGVWRAKDAAATAWAGMPAVASGRQDDAIGPLIGSAGLVDSAGARARWTISAAGPVTAAEVSGYRAGLVRLQASLDGIEGLGDRVTGGWDATLARAGAAAAVARSMLSVPLALVIAVGLLTLGVLGHAAGRRRAADIRLLRARGASRTAVAAETARVVGVVMAVAAALAAGAAAAAGAGPAAAIGIPVVVAAGALVLVAAVAAATSLASPRARGDVGTRSLAAVAGGLALTLVLAVIAVAQLLASGLVHGAGAVDAAPAAAPALALIAAALAAALLAAPGAAIAQRLVRGIRSLVPVLALRRIARQAAVVVAGVLSLSLAAGGVAFAVSTSARAAAMVSAGATRTLGADVRAVYDRSLIADAEHPSLSAESVPGLGAYPVFASDATVGSVPVRLIGLPAERLGPQVGVPAADLEPAHPHPLDGTLDLTVTAVREGGGGWPGGTVTVSAWLVDGDGAARTQQIGVVGADGQEHRLQARVPAGLSLIAVDLSVPAAPAPVSAQVVVGSDGARMPLSIGPRTTRARAMTVTGGSGTVPVVITRALAEQLAVAPDAAVAVRLGTRAHPLRADVVAVRDRLPGVGTGPGVAVDLGEFVAAAADGGGSVPAAGELWADTTDIPAASARLREVATQPVRVLSVASVGTAAVITPVLALTVGGAGVVAVLAVLAFIAVALQVVRARRDEAVPLRAFGFTPARMRAATALELGGAGVFAVAAGVAAGLAIAAWLGPALLSAVAFGGVS</sequence>
<name>A0ABP7FXZ3_9MICO</name>
<keyword evidence="2" id="KW-1003">Cell membrane</keyword>